<dbReference type="SUPFAM" id="SSF159894">
    <property type="entry name" value="YgaC/TfoX-N like"/>
    <property type="match status" value="1"/>
</dbReference>
<dbReference type="RefSeq" id="WP_387410809.1">
    <property type="nucleotide sequence ID" value="NZ_JBIASD010000006.1"/>
</dbReference>
<dbReference type="EMBL" id="JBIASD010000006">
    <property type="protein sequence ID" value="MFF3666354.1"/>
    <property type="molecule type" value="Genomic_DNA"/>
</dbReference>
<name>A0ABW6SN29_9ACTN</name>
<dbReference type="Proteomes" id="UP001602013">
    <property type="component" value="Unassembled WGS sequence"/>
</dbReference>
<dbReference type="InterPro" id="IPR007076">
    <property type="entry name" value="TfoX_N"/>
</dbReference>
<dbReference type="Gene3D" id="3.30.1460.30">
    <property type="entry name" value="YgaC/TfoX-N like chaperone"/>
    <property type="match status" value="1"/>
</dbReference>
<evidence type="ECO:0000259" key="1">
    <source>
        <dbReference type="Pfam" id="PF04993"/>
    </source>
</evidence>
<reference evidence="2 3" key="1">
    <citation type="submission" date="2024-10" db="EMBL/GenBank/DDBJ databases">
        <title>The Natural Products Discovery Center: Release of the First 8490 Sequenced Strains for Exploring Actinobacteria Biosynthetic Diversity.</title>
        <authorList>
            <person name="Kalkreuter E."/>
            <person name="Kautsar S.A."/>
            <person name="Yang D."/>
            <person name="Bader C.D."/>
            <person name="Teijaro C.N."/>
            <person name="Fluegel L."/>
            <person name="Davis C.M."/>
            <person name="Simpson J.R."/>
            <person name="Lauterbach L."/>
            <person name="Steele A.D."/>
            <person name="Gui C."/>
            <person name="Meng S."/>
            <person name="Li G."/>
            <person name="Viehrig K."/>
            <person name="Ye F."/>
            <person name="Su P."/>
            <person name="Kiefer A.F."/>
            <person name="Nichols A."/>
            <person name="Cepeda A.J."/>
            <person name="Yan W."/>
            <person name="Fan B."/>
            <person name="Jiang Y."/>
            <person name="Adhikari A."/>
            <person name="Zheng C.-J."/>
            <person name="Schuster L."/>
            <person name="Cowan T.M."/>
            <person name="Smanski M.J."/>
            <person name="Chevrette M.G."/>
            <person name="De Carvalho L.P.S."/>
            <person name="Shen B."/>
        </authorList>
    </citation>
    <scope>NUCLEOTIDE SEQUENCE [LARGE SCALE GENOMIC DNA]</scope>
    <source>
        <strain evidence="2 3">NPDC002173</strain>
    </source>
</reference>
<proteinExistence type="predicted"/>
<organism evidence="2 3">
    <name type="scientific">Microtetraspora malaysiensis</name>
    <dbReference type="NCBI Taxonomy" id="161358"/>
    <lineage>
        <taxon>Bacteria</taxon>
        <taxon>Bacillati</taxon>
        <taxon>Actinomycetota</taxon>
        <taxon>Actinomycetes</taxon>
        <taxon>Streptosporangiales</taxon>
        <taxon>Streptosporangiaceae</taxon>
        <taxon>Microtetraspora</taxon>
    </lineage>
</organism>
<dbReference type="Pfam" id="PF04993">
    <property type="entry name" value="TfoX_N"/>
    <property type="match status" value="1"/>
</dbReference>
<comment type="caution">
    <text evidence="2">The sequence shown here is derived from an EMBL/GenBank/DDBJ whole genome shotgun (WGS) entry which is preliminary data.</text>
</comment>
<protein>
    <submittedName>
        <fullName evidence="2">TfoX/Sxy family protein</fullName>
    </submittedName>
</protein>
<evidence type="ECO:0000313" key="2">
    <source>
        <dbReference type="EMBL" id="MFF3666354.1"/>
    </source>
</evidence>
<sequence>MAYDPELADRTREALSEEADVREVKMFGGLAFMVNGKLAVSADSHGRLMLRCDPDRVEELLQREGAFWPEMRGRRMSKGWMVVDAGGTESDEAFDSWIREALDFNEKEAAGE</sequence>
<feature type="domain" description="TfoX N-terminal" evidence="1">
    <location>
        <begin position="14"/>
        <end position="104"/>
    </location>
</feature>
<keyword evidence="3" id="KW-1185">Reference proteome</keyword>
<gene>
    <name evidence="2" type="ORF">ACFYXI_12235</name>
</gene>
<evidence type="ECO:0000313" key="3">
    <source>
        <dbReference type="Proteomes" id="UP001602013"/>
    </source>
</evidence>
<accession>A0ABW6SN29</accession>